<keyword evidence="2" id="KW-1185">Reference proteome</keyword>
<dbReference type="AlphaFoldDB" id="A0A7W5Z1S1"/>
<gene>
    <name evidence="1" type="ORF">FHS81_000448</name>
</gene>
<reference evidence="1 2" key="1">
    <citation type="submission" date="2020-08" db="EMBL/GenBank/DDBJ databases">
        <title>Genomic Encyclopedia of Type Strains, Phase IV (KMG-IV): sequencing the most valuable type-strain genomes for metagenomic binning, comparative biology and taxonomic classification.</title>
        <authorList>
            <person name="Goeker M."/>
        </authorList>
    </citation>
    <scope>NUCLEOTIDE SEQUENCE [LARGE SCALE GENOMIC DNA]</scope>
    <source>
        <strain evidence="1 2">DSM 28760</strain>
    </source>
</reference>
<dbReference type="Proteomes" id="UP000537592">
    <property type="component" value="Unassembled WGS sequence"/>
</dbReference>
<dbReference type="EMBL" id="JACICC010000001">
    <property type="protein sequence ID" value="MBB3808394.1"/>
    <property type="molecule type" value="Genomic_DNA"/>
</dbReference>
<evidence type="ECO:0000313" key="2">
    <source>
        <dbReference type="Proteomes" id="UP000537592"/>
    </source>
</evidence>
<comment type="caution">
    <text evidence="1">The sequence shown here is derived from an EMBL/GenBank/DDBJ whole genome shotgun (WGS) entry which is preliminary data.</text>
</comment>
<name>A0A7W5Z1S1_9HYPH</name>
<proteinExistence type="predicted"/>
<dbReference type="RefSeq" id="WP_183750392.1">
    <property type="nucleotide sequence ID" value="NZ_JACICC010000001.1"/>
</dbReference>
<organism evidence="1 2">
    <name type="scientific">Pseudochelatococcus contaminans</name>
    <dbReference type="NCBI Taxonomy" id="1538103"/>
    <lineage>
        <taxon>Bacteria</taxon>
        <taxon>Pseudomonadati</taxon>
        <taxon>Pseudomonadota</taxon>
        <taxon>Alphaproteobacteria</taxon>
        <taxon>Hyphomicrobiales</taxon>
        <taxon>Chelatococcaceae</taxon>
        <taxon>Pseudochelatococcus</taxon>
    </lineage>
</organism>
<sequence>MSAKHPFSKHIPSPLTNKRLADATETAQATAMTIAIRWPEFVYDTMDPTHKMSAETRRAFTEKAAVAMEAGLVATQAWQRLWIDMAFGRVQAKELPQKIMHIADTSSAPARRRVKANARRLTAQRLKGK</sequence>
<protein>
    <submittedName>
        <fullName evidence="1">Uncharacterized protein</fullName>
    </submittedName>
</protein>
<accession>A0A7W5Z1S1</accession>
<evidence type="ECO:0000313" key="1">
    <source>
        <dbReference type="EMBL" id="MBB3808394.1"/>
    </source>
</evidence>